<evidence type="ECO:0000313" key="5">
    <source>
        <dbReference type="Proteomes" id="UP000514713"/>
    </source>
</evidence>
<accession>A0A7D7QXN2</accession>
<dbReference type="RefSeq" id="WP_181929663.1">
    <property type="nucleotide sequence ID" value="NZ_CP054698.1"/>
</dbReference>
<dbReference type="InterPro" id="IPR050595">
    <property type="entry name" value="Bact_response_regulator"/>
</dbReference>
<dbReference type="Gene3D" id="3.40.50.2300">
    <property type="match status" value="1"/>
</dbReference>
<dbReference type="PANTHER" id="PTHR44591:SF3">
    <property type="entry name" value="RESPONSE REGULATORY DOMAIN-CONTAINING PROTEIN"/>
    <property type="match status" value="1"/>
</dbReference>
<keyword evidence="1 2" id="KW-0597">Phosphoprotein</keyword>
<evidence type="ECO:0000256" key="1">
    <source>
        <dbReference type="ARBA" id="ARBA00022553"/>
    </source>
</evidence>
<dbReference type="Pfam" id="PF00072">
    <property type="entry name" value="Response_reg"/>
    <property type="match status" value="1"/>
</dbReference>
<name>A0A7D7QXN2_9NOSO</name>
<dbReference type="AlphaFoldDB" id="A0A7D7QXN2"/>
<reference evidence="5" key="1">
    <citation type="submission" date="2020-06" db="EMBL/GenBank/DDBJ databases">
        <title>Nostoc edaphicum CCNP1411 genome.</title>
        <authorList>
            <person name="Fidor A."/>
            <person name="Grabski M."/>
            <person name="Gawor J."/>
            <person name="Gromadka R."/>
            <person name="Wegrzyn G."/>
            <person name="Mazur-Marzec H."/>
        </authorList>
    </citation>
    <scope>NUCLEOTIDE SEQUENCE [LARGE SCALE GENOMIC DNA]</scope>
    <source>
        <strain evidence="5">CCNP1411</strain>
    </source>
</reference>
<dbReference type="InterPro" id="IPR011006">
    <property type="entry name" value="CheY-like_superfamily"/>
</dbReference>
<dbReference type="SMART" id="SM00448">
    <property type="entry name" value="REC"/>
    <property type="match status" value="1"/>
</dbReference>
<organism evidence="4 5">
    <name type="scientific">Nostoc edaphicum CCNP1411</name>
    <dbReference type="NCBI Taxonomy" id="1472755"/>
    <lineage>
        <taxon>Bacteria</taxon>
        <taxon>Bacillati</taxon>
        <taxon>Cyanobacteriota</taxon>
        <taxon>Cyanophyceae</taxon>
        <taxon>Nostocales</taxon>
        <taxon>Nostocaceae</taxon>
        <taxon>Nostoc</taxon>
    </lineage>
</organism>
<dbReference type="SUPFAM" id="SSF52172">
    <property type="entry name" value="CheY-like"/>
    <property type="match status" value="1"/>
</dbReference>
<dbReference type="PANTHER" id="PTHR44591">
    <property type="entry name" value="STRESS RESPONSE REGULATOR PROTEIN 1"/>
    <property type="match status" value="1"/>
</dbReference>
<keyword evidence="5" id="KW-1185">Reference proteome</keyword>
<evidence type="ECO:0000313" key="4">
    <source>
        <dbReference type="EMBL" id="QMS92143.1"/>
    </source>
</evidence>
<protein>
    <submittedName>
        <fullName evidence="4">Response regulator</fullName>
    </submittedName>
</protein>
<dbReference type="KEGG" id="ned:HUN01_32800"/>
<proteinExistence type="predicted"/>
<dbReference type="Proteomes" id="UP000514713">
    <property type="component" value="Chromosome"/>
</dbReference>
<dbReference type="PROSITE" id="PS50110">
    <property type="entry name" value="RESPONSE_REGULATORY"/>
    <property type="match status" value="1"/>
</dbReference>
<feature type="domain" description="Response regulatory" evidence="3">
    <location>
        <begin position="6"/>
        <end position="122"/>
    </location>
</feature>
<dbReference type="InterPro" id="IPR001789">
    <property type="entry name" value="Sig_transdc_resp-reg_receiver"/>
</dbReference>
<dbReference type="GO" id="GO:0000160">
    <property type="term" value="P:phosphorelay signal transduction system"/>
    <property type="evidence" value="ECO:0007669"/>
    <property type="project" value="InterPro"/>
</dbReference>
<evidence type="ECO:0000256" key="2">
    <source>
        <dbReference type="PROSITE-ProRule" id="PRU00169"/>
    </source>
</evidence>
<sequence>MNGQPLILVVEQNLHDLELLNSHLGILNFSCICTKQGVRAVMLAQTHQPDLIMLDMMLSNLSAKQVIDHLKHDSKTATIPIIAVTPLTTAQDDDSTMLTGFDDCITKPFDFNQLEVVINRHISQLNSLHFPCWNRFGIPNIR</sequence>
<evidence type="ECO:0000259" key="3">
    <source>
        <dbReference type="PROSITE" id="PS50110"/>
    </source>
</evidence>
<dbReference type="EMBL" id="CP054698">
    <property type="protein sequence ID" value="QMS92143.1"/>
    <property type="molecule type" value="Genomic_DNA"/>
</dbReference>
<feature type="modified residue" description="4-aspartylphosphate" evidence="2">
    <location>
        <position position="55"/>
    </location>
</feature>
<gene>
    <name evidence="4" type="ORF">HUN01_32800</name>
</gene>